<dbReference type="Proteomes" id="UP001576776">
    <property type="component" value="Unassembled WGS sequence"/>
</dbReference>
<reference evidence="3 4" key="1">
    <citation type="submission" date="2024-09" db="EMBL/GenBank/DDBJ databases">
        <title>Floridaenema gen nov. (Aerosakkonemataceae, Aerosakkonematales ord. nov., Cyanobacteria) from benthic tropical and subtropical fresh waters, with the description of four new species.</title>
        <authorList>
            <person name="Moretto J.A."/>
            <person name="Berthold D.E."/>
            <person name="Lefler F.W."/>
            <person name="Huang I.-S."/>
            <person name="Laughinghouse H. IV."/>
        </authorList>
    </citation>
    <scope>NUCLEOTIDE SEQUENCE [LARGE SCALE GENOMIC DNA]</scope>
    <source>
        <strain evidence="3 4">BLCC-F154</strain>
    </source>
</reference>
<organism evidence="3 4">
    <name type="scientific">Floridaenema fluviatile BLCC-F154</name>
    <dbReference type="NCBI Taxonomy" id="3153640"/>
    <lineage>
        <taxon>Bacteria</taxon>
        <taxon>Bacillati</taxon>
        <taxon>Cyanobacteriota</taxon>
        <taxon>Cyanophyceae</taxon>
        <taxon>Oscillatoriophycideae</taxon>
        <taxon>Aerosakkonematales</taxon>
        <taxon>Aerosakkonemataceae</taxon>
        <taxon>Floridanema</taxon>
        <taxon>Floridanema fluviatile</taxon>
    </lineage>
</organism>
<gene>
    <name evidence="3" type="ORF">ACE1B6_00720</name>
</gene>
<proteinExistence type="predicted"/>
<protein>
    <submittedName>
        <fullName evidence="3">FIST signal transduction protein</fullName>
    </submittedName>
</protein>
<dbReference type="SMART" id="SM01204">
    <property type="entry name" value="FIST_C"/>
    <property type="match status" value="1"/>
</dbReference>
<evidence type="ECO:0000313" key="3">
    <source>
        <dbReference type="EMBL" id="MFB2933779.1"/>
    </source>
</evidence>
<name>A0ABV4Y673_9CYAN</name>
<keyword evidence="4" id="KW-1185">Reference proteome</keyword>
<feature type="domain" description="FIST C-domain" evidence="2">
    <location>
        <begin position="228"/>
        <end position="367"/>
    </location>
</feature>
<dbReference type="PANTHER" id="PTHR40252:SF2">
    <property type="entry name" value="BLR0328 PROTEIN"/>
    <property type="match status" value="1"/>
</dbReference>
<dbReference type="InterPro" id="IPR013702">
    <property type="entry name" value="FIST_domain_N"/>
</dbReference>
<comment type="caution">
    <text evidence="3">The sequence shown here is derived from an EMBL/GenBank/DDBJ whole genome shotgun (WGS) entry which is preliminary data.</text>
</comment>
<dbReference type="Pfam" id="PF08495">
    <property type="entry name" value="FIST"/>
    <property type="match status" value="1"/>
</dbReference>
<feature type="domain" description="FIST" evidence="1">
    <location>
        <begin position="35"/>
        <end position="227"/>
    </location>
</feature>
<dbReference type="Pfam" id="PF10442">
    <property type="entry name" value="FIST_C"/>
    <property type="match status" value="1"/>
</dbReference>
<evidence type="ECO:0000313" key="4">
    <source>
        <dbReference type="Proteomes" id="UP001576776"/>
    </source>
</evidence>
<dbReference type="RefSeq" id="WP_413255314.1">
    <property type="nucleotide sequence ID" value="NZ_JBHFNS010000013.1"/>
</dbReference>
<dbReference type="SMART" id="SM00897">
    <property type="entry name" value="FIST"/>
    <property type="match status" value="1"/>
</dbReference>
<sequence>MFKVVMGHSNDPDSQLAIAEVLQQCQSSLENTVPKAGILLAAIDFDHSPILEQIFLVFPDLELIGGTTDGEISSILDFQQDSLILMLFCADSLEIRAGIGLNVSADPMIAAQQAVEQAKIGLASAPRLCITIPESLTVSGVSLLEGLKQTLGTEVPIFGGLAADQWRFQQTHQFYQNQVLSDAIPILLLAGEFNYAHGAASGWYPIGQKGRVTKVEQNVVYEIDDRPALKFYQRSLGGIPPSMEYPLAVFEPEITADGEHFYMRSPSGVYDPESGSITFFGDVPLNAIVQVTETSPEQILEASRLSMQQALNQYPGQEPTAALFFSCAGRRQILGTRTQEEYQQVKACSPYSLTSCGFYTNGEIAPLKLGGETCFHNETFITLLLGDR</sequence>
<dbReference type="InterPro" id="IPR019494">
    <property type="entry name" value="FIST_C"/>
</dbReference>
<evidence type="ECO:0000259" key="1">
    <source>
        <dbReference type="SMART" id="SM00897"/>
    </source>
</evidence>
<accession>A0ABV4Y673</accession>
<evidence type="ECO:0000259" key="2">
    <source>
        <dbReference type="SMART" id="SM01204"/>
    </source>
</evidence>
<dbReference type="PANTHER" id="PTHR40252">
    <property type="entry name" value="BLR0328 PROTEIN"/>
    <property type="match status" value="1"/>
</dbReference>
<dbReference type="EMBL" id="JBHFNS010000013">
    <property type="protein sequence ID" value="MFB2933779.1"/>
    <property type="molecule type" value="Genomic_DNA"/>
</dbReference>